<evidence type="ECO:0000313" key="3">
    <source>
        <dbReference type="EMBL" id="MBP2411404.1"/>
    </source>
</evidence>
<dbReference type="InterPro" id="IPR036188">
    <property type="entry name" value="FAD/NAD-bd_sf"/>
</dbReference>
<dbReference type="Gene3D" id="3.50.50.60">
    <property type="entry name" value="FAD/NAD(P)-binding domain"/>
    <property type="match status" value="1"/>
</dbReference>
<dbReference type="Proteomes" id="UP000711614">
    <property type="component" value="Unassembled WGS sequence"/>
</dbReference>
<proteinExistence type="predicted"/>
<sequence length="368" mass="38136">MDADVLIIGGGIAGLSLAWALAPARRVVLVEAEPGLARHTSSRSARQMQPNYGPPAIRELTLRSIAMVEEISAGLPAPILKPRPLITLGTRDEVEALLAGHPSLTRLTHAETMARSPELRAEKFQVAALDDTAKEVDVPALLDFYRTHALAGGAAILTGSPATEAAPDGQGGFTVTAGERSISARVVVNAAGAWADGMARLFGAQPRGLVPYRRSVAIVSTEHPVDPAGPMVEPADESYYYRPDGGHLLISPCESVPAPAGDAQVVVEDIARLIRRIGEVTTVGPAGVVRAWTGLRTEAADGLPVVGFDSLVPNFFWLAGQGGYGIQTSAALATLSAQLIRGGLAETDAGLAAALSPQRAGLGRPAPA</sequence>
<dbReference type="SUPFAM" id="SSF51905">
    <property type="entry name" value="FAD/NAD(P)-binding domain"/>
    <property type="match status" value="1"/>
</dbReference>
<dbReference type="EC" id="1.4.99.6" evidence="3"/>
<dbReference type="EMBL" id="JAGIOI010000001">
    <property type="protein sequence ID" value="MBP2411404.1"/>
    <property type="molecule type" value="Genomic_DNA"/>
</dbReference>
<name>A0ABS4YRL7_9MICC</name>
<gene>
    <name evidence="3" type="ORF">JOF48_000203</name>
</gene>
<dbReference type="InterPro" id="IPR006076">
    <property type="entry name" value="FAD-dep_OxRdtase"/>
</dbReference>
<dbReference type="Pfam" id="PF01266">
    <property type="entry name" value="DAO"/>
    <property type="match status" value="1"/>
</dbReference>
<evidence type="ECO:0000259" key="2">
    <source>
        <dbReference type="Pfam" id="PF01266"/>
    </source>
</evidence>
<evidence type="ECO:0000313" key="4">
    <source>
        <dbReference type="Proteomes" id="UP000711614"/>
    </source>
</evidence>
<dbReference type="Gene3D" id="3.30.9.10">
    <property type="entry name" value="D-Amino Acid Oxidase, subunit A, domain 2"/>
    <property type="match status" value="1"/>
</dbReference>
<keyword evidence="1 3" id="KW-0560">Oxidoreductase</keyword>
<evidence type="ECO:0000256" key="1">
    <source>
        <dbReference type="ARBA" id="ARBA00023002"/>
    </source>
</evidence>
<dbReference type="GO" id="GO:0016491">
    <property type="term" value="F:oxidoreductase activity"/>
    <property type="evidence" value="ECO:0007669"/>
    <property type="project" value="UniProtKB-KW"/>
</dbReference>
<organism evidence="3 4">
    <name type="scientific">Arthrobacter stackebrandtii</name>
    <dbReference type="NCBI Taxonomy" id="272161"/>
    <lineage>
        <taxon>Bacteria</taxon>
        <taxon>Bacillati</taxon>
        <taxon>Actinomycetota</taxon>
        <taxon>Actinomycetes</taxon>
        <taxon>Micrococcales</taxon>
        <taxon>Micrococcaceae</taxon>
        <taxon>Arthrobacter</taxon>
    </lineage>
</organism>
<dbReference type="PANTHER" id="PTHR13847">
    <property type="entry name" value="SARCOSINE DEHYDROGENASE-RELATED"/>
    <property type="match status" value="1"/>
</dbReference>
<dbReference type="RefSeq" id="WP_209676501.1">
    <property type="nucleotide sequence ID" value="NZ_JAGIOI010000001.1"/>
</dbReference>
<accession>A0ABS4YRL7</accession>
<comment type="caution">
    <text evidence="3">The sequence shown here is derived from an EMBL/GenBank/DDBJ whole genome shotgun (WGS) entry which is preliminary data.</text>
</comment>
<feature type="domain" description="FAD dependent oxidoreductase" evidence="2">
    <location>
        <begin position="4"/>
        <end position="339"/>
    </location>
</feature>
<keyword evidence="4" id="KW-1185">Reference proteome</keyword>
<reference evidence="3 4" key="1">
    <citation type="submission" date="2021-03" db="EMBL/GenBank/DDBJ databases">
        <title>Sequencing the genomes of 1000 actinobacteria strains.</title>
        <authorList>
            <person name="Klenk H.-P."/>
        </authorList>
    </citation>
    <scope>NUCLEOTIDE SEQUENCE [LARGE SCALE GENOMIC DNA]</scope>
    <source>
        <strain evidence="3 4">DSM 16005</strain>
    </source>
</reference>
<dbReference type="PANTHER" id="PTHR13847:SF287">
    <property type="entry name" value="FAD-DEPENDENT OXIDOREDUCTASE DOMAIN-CONTAINING PROTEIN 1"/>
    <property type="match status" value="1"/>
</dbReference>
<protein>
    <submittedName>
        <fullName evidence="3">D-arginine dehydrogenase</fullName>
        <ecNumber evidence="3">1.4.99.6</ecNumber>
    </submittedName>
</protein>